<dbReference type="GO" id="GO:0005737">
    <property type="term" value="C:cytoplasm"/>
    <property type="evidence" value="ECO:0007669"/>
    <property type="project" value="TreeGrafter"/>
</dbReference>
<keyword evidence="5" id="KW-1185">Reference proteome</keyword>
<evidence type="ECO:0000256" key="2">
    <source>
        <dbReference type="SAM" id="MobiDB-lite"/>
    </source>
</evidence>
<feature type="domain" description="Serine/threonine specific protein phosphatases" evidence="3">
    <location>
        <begin position="125"/>
        <end position="130"/>
    </location>
</feature>
<protein>
    <recommendedName>
        <fullName evidence="1">Serine/threonine-protein phosphatase</fullName>
        <ecNumber evidence="1">3.1.3.16</ecNumber>
    </recommendedName>
</protein>
<dbReference type="EMBL" id="MLAK01001319">
    <property type="protein sequence ID" value="OHS94420.1"/>
    <property type="molecule type" value="Genomic_DNA"/>
</dbReference>
<evidence type="ECO:0000313" key="5">
    <source>
        <dbReference type="Proteomes" id="UP000179807"/>
    </source>
</evidence>
<proteinExistence type="inferred from homology"/>
<dbReference type="InterPro" id="IPR029052">
    <property type="entry name" value="Metallo-depent_PP-like"/>
</dbReference>
<dbReference type="VEuPathDB" id="TrichDB:TRFO_39387"/>
<sequence>MDEDESPCDIVIKAYMPYLTGAHVSEFGTTFPSFGEDLLNQLIEQSKTILRSLPTLVRVSAPALVIGDIHGNVTDLIKIFEKFSDFENTRYVFLGDYVDRGMHSVPVMTLLLAMLCKYPNNITLIRGNHEFSHINQMYGFFEEIMIMYQNMTLWENFQELFAYLPLAAIVNNQIFCVHGGISPMASDYGQIEEISRPIYDYDNNPLIADLVWSDPNEQLTTYAENHRGSGVLFGNEALKTFLMNSNLKLLVRAHQCVADGYSIFGNCMGVTVFSSSDYCHIIHNKCGVMQILTKGKVEFFAFPPGSSFTQQPPKLTMELNIATAQPGMRRSIKKPGIALPTVQAKHRTPRKPSAKPLPVKNRVVTPKKSPKRKITTPHLSPKVALACGRIV</sequence>
<feature type="region of interest" description="Disordered" evidence="2">
    <location>
        <begin position="339"/>
        <end position="358"/>
    </location>
</feature>
<dbReference type="GO" id="GO:0005634">
    <property type="term" value="C:nucleus"/>
    <property type="evidence" value="ECO:0007669"/>
    <property type="project" value="TreeGrafter"/>
</dbReference>
<dbReference type="GeneID" id="94847316"/>
<organism evidence="4 5">
    <name type="scientific">Tritrichomonas foetus</name>
    <dbReference type="NCBI Taxonomy" id="1144522"/>
    <lineage>
        <taxon>Eukaryota</taxon>
        <taxon>Metamonada</taxon>
        <taxon>Parabasalia</taxon>
        <taxon>Tritrichomonadida</taxon>
        <taxon>Tritrichomonadidae</taxon>
        <taxon>Tritrichomonas</taxon>
    </lineage>
</organism>
<dbReference type="PANTHER" id="PTHR11668">
    <property type="entry name" value="SERINE/THREONINE PROTEIN PHOSPHATASE"/>
    <property type="match status" value="1"/>
</dbReference>
<dbReference type="SUPFAM" id="SSF56300">
    <property type="entry name" value="Metallo-dependent phosphatases"/>
    <property type="match status" value="1"/>
</dbReference>
<dbReference type="PROSITE" id="PS00125">
    <property type="entry name" value="SER_THR_PHOSPHATASE"/>
    <property type="match status" value="1"/>
</dbReference>
<dbReference type="InterPro" id="IPR006186">
    <property type="entry name" value="Ser/Thr-sp_prot-phosphatase"/>
</dbReference>
<dbReference type="InterPro" id="IPR004843">
    <property type="entry name" value="Calcineurin-like_PHP"/>
</dbReference>
<feature type="compositionally biased region" description="Basic residues" evidence="2">
    <location>
        <begin position="344"/>
        <end position="353"/>
    </location>
</feature>
<dbReference type="AlphaFoldDB" id="A0A1J4JAY6"/>
<dbReference type="InterPro" id="IPR050341">
    <property type="entry name" value="PP1_catalytic_subunit"/>
</dbReference>
<dbReference type="Gene3D" id="3.60.21.10">
    <property type="match status" value="1"/>
</dbReference>
<evidence type="ECO:0000313" key="4">
    <source>
        <dbReference type="EMBL" id="OHS94420.1"/>
    </source>
</evidence>
<evidence type="ECO:0000259" key="3">
    <source>
        <dbReference type="PROSITE" id="PS00125"/>
    </source>
</evidence>
<comment type="caution">
    <text evidence="4">The sequence shown here is derived from an EMBL/GenBank/DDBJ whole genome shotgun (WGS) entry which is preliminary data.</text>
</comment>
<gene>
    <name evidence="4" type="ORF">TRFO_39387</name>
</gene>
<dbReference type="SMART" id="SM00156">
    <property type="entry name" value="PP2Ac"/>
    <property type="match status" value="1"/>
</dbReference>
<accession>A0A1J4JAY6</accession>
<dbReference type="PRINTS" id="PR00114">
    <property type="entry name" value="STPHPHTASE"/>
</dbReference>
<dbReference type="EC" id="3.1.3.16" evidence="1"/>
<name>A0A1J4JAY6_9EUKA</name>
<keyword evidence="1" id="KW-0378">Hydrolase</keyword>
<evidence type="ECO:0000256" key="1">
    <source>
        <dbReference type="RuleBase" id="RU004273"/>
    </source>
</evidence>
<reference evidence="4" key="1">
    <citation type="submission" date="2016-10" db="EMBL/GenBank/DDBJ databases">
        <authorList>
            <person name="Benchimol M."/>
            <person name="Almeida L.G."/>
            <person name="Vasconcelos A.T."/>
            <person name="Perreira-Neves A."/>
            <person name="Rosa I.A."/>
            <person name="Tasca T."/>
            <person name="Bogo M.R."/>
            <person name="de Souza W."/>
        </authorList>
    </citation>
    <scope>NUCLEOTIDE SEQUENCE [LARGE SCALE GENOMIC DNA]</scope>
    <source>
        <strain evidence="4">K</strain>
    </source>
</reference>
<comment type="catalytic activity">
    <reaction evidence="1">
        <text>O-phospho-L-threonyl-[protein] + H2O = L-threonyl-[protein] + phosphate</text>
        <dbReference type="Rhea" id="RHEA:47004"/>
        <dbReference type="Rhea" id="RHEA-COMP:11060"/>
        <dbReference type="Rhea" id="RHEA-COMP:11605"/>
        <dbReference type="ChEBI" id="CHEBI:15377"/>
        <dbReference type="ChEBI" id="CHEBI:30013"/>
        <dbReference type="ChEBI" id="CHEBI:43474"/>
        <dbReference type="ChEBI" id="CHEBI:61977"/>
        <dbReference type="EC" id="3.1.3.16"/>
    </reaction>
</comment>
<dbReference type="PANTHER" id="PTHR11668:SF494">
    <property type="entry name" value="PROTEIN PHOSPHATASE, PUTATIVE-RELATED"/>
    <property type="match status" value="1"/>
</dbReference>
<dbReference type="OrthoDB" id="10262535at2759"/>
<dbReference type="CDD" id="cd00144">
    <property type="entry name" value="MPP_PPP_family"/>
    <property type="match status" value="1"/>
</dbReference>
<dbReference type="Pfam" id="PF00149">
    <property type="entry name" value="Metallophos"/>
    <property type="match status" value="1"/>
</dbReference>
<dbReference type="RefSeq" id="XP_068347557.1">
    <property type="nucleotide sequence ID" value="XM_068512612.1"/>
</dbReference>
<dbReference type="GO" id="GO:0004722">
    <property type="term" value="F:protein serine/threonine phosphatase activity"/>
    <property type="evidence" value="ECO:0007669"/>
    <property type="project" value="UniProtKB-EC"/>
</dbReference>
<comment type="similarity">
    <text evidence="1">Belongs to the PPP phosphatase family.</text>
</comment>
<dbReference type="Proteomes" id="UP000179807">
    <property type="component" value="Unassembled WGS sequence"/>
</dbReference>